<dbReference type="SUPFAM" id="SSF49319">
    <property type="entry name" value="Actinoxanthin-like"/>
    <property type="match status" value="1"/>
</dbReference>
<keyword evidence="1" id="KW-0812">Transmembrane</keyword>
<dbReference type="EMBL" id="VFRA01000001">
    <property type="protein sequence ID" value="TQO20213.1"/>
    <property type="molecule type" value="Genomic_DNA"/>
</dbReference>
<name>A0A8H2PYZ3_9MICO</name>
<evidence type="ECO:0000313" key="2">
    <source>
        <dbReference type="EMBL" id="TQO20213.1"/>
    </source>
</evidence>
<keyword evidence="1" id="KW-1133">Transmembrane helix</keyword>
<dbReference type="OrthoDB" id="4175021at2"/>
<gene>
    <name evidence="2" type="ORF">FB472_1831</name>
</gene>
<keyword evidence="3" id="KW-1185">Reference proteome</keyword>
<dbReference type="AlphaFoldDB" id="A0A8H2PYZ3"/>
<dbReference type="InterPro" id="IPR027273">
    <property type="entry name" value="Neocarzinostatin-like"/>
</dbReference>
<proteinExistence type="predicted"/>
<dbReference type="RefSeq" id="WP_141990594.1">
    <property type="nucleotide sequence ID" value="NZ_VFRA01000001.1"/>
</dbReference>
<sequence>MSRPPSRRRVWPWIVAAALALLLVPIAVIVVPILTHESAGQSNQQQSDEQWPLSATAVGDDGRTRTLSVAAENGEPIKTEALVRGERVVVSGTGYDGSQGVYVAVCVIPDTAAEKPGPCIGGVPSQQQDDVAAGTVQWAPSNWINADWAWRLFGARSYDDTSTGDFTAYLELGDPQGEDADCITNSCGIYTRNDHTALDDRVQDVYLPVQFSE</sequence>
<dbReference type="Gene3D" id="2.60.40.230">
    <property type="entry name" value="Neocarzinostatin-like"/>
    <property type="match status" value="1"/>
</dbReference>
<accession>A0A8H2PYZ3</accession>
<comment type="caution">
    <text evidence="2">The sequence shown here is derived from an EMBL/GenBank/DDBJ whole genome shotgun (WGS) entry which is preliminary data.</text>
</comment>
<reference evidence="2 3" key="1">
    <citation type="submission" date="2019-06" db="EMBL/GenBank/DDBJ databases">
        <title>Sequencing the genomes of 1000 actinobacteria strains.</title>
        <authorList>
            <person name="Klenk H.-P."/>
        </authorList>
    </citation>
    <scope>NUCLEOTIDE SEQUENCE [LARGE SCALE GENOMIC DNA]</scope>
    <source>
        <strain evidence="2 3">DSM 21947</strain>
    </source>
</reference>
<organism evidence="2 3">
    <name type="scientific">Rhodoglobus vestalii</name>
    <dbReference type="NCBI Taxonomy" id="193384"/>
    <lineage>
        <taxon>Bacteria</taxon>
        <taxon>Bacillati</taxon>
        <taxon>Actinomycetota</taxon>
        <taxon>Actinomycetes</taxon>
        <taxon>Micrococcales</taxon>
        <taxon>Microbacteriaceae</taxon>
        <taxon>Rhodoglobus</taxon>
    </lineage>
</organism>
<feature type="transmembrane region" description="Helical" evidence="1">
    <location>
        <begin position="12"/>
        <end position="34"/>
    </location>
</feature>
<evidence type="ECO:0000256" key="1">
    <source>
        <dbReference type="SAM" id="Phobius"/>
    </source>
</evidence>
<evidence type="ECO:0000313" key="3">
    <source>
        <dbReference type="Proteomes" id="UP000316560"/>
    </source>
</evidence>
<dbReference type="Proteomes" id="UP000316560">
    <property type="component" value="Unassembled WGS sequence"/>
</dbReference>
<keyword evidence="1" id="KW-0472">Membrane</keyword>
<protein>
    <submittedName>
        <fullName evidence="2">Uncharacterized protein</fullName>
    </submittedName>
</protein>